<gene>
    <name evidence="2" type="ORF">BROSI_A0107</name>
</gene>
<evidence type="ECO:0000259" key="1">
    <source>
        <dbReference type="Pfam" id="PF11896"/>
    </source>
</evidence>
<evidence type="ECO:0000313" key="2">
    <source>
        <dbReference type="EMBL" id="GAN31606.1"/>
    </source>
</evidence>
<evidence type="ECO:0000313" key="3">
    <source>
        <dbReference type="Proteomes" id="UP000032309"/>
    </source>
</evidence>
<sequence length="167" mass="19248">MKIDGKKRVVIENLQPEIDGGRFPIKRIVGEKVVVTADIFADGHDTVWTNVLCKRPGDNKWKEVPMKLRENDRWEAVFVVEETGTYLYTIEGGVDHFTTWRRDLRKKFDANQDIRVDILVGIQYITDSSQRASADDKKTLLAYIDMLKTEKTGKKRYQLLSVKNSAT</sequence>
<name>A0ABQ0JSA6_9BACT</name>
<dbReference type="RefSeq" id="WP_200891662.1">
    <property type="nucleotide sequence ID" value="NZ_BAFN01000001.1"/>
</dbReference>
<feature type="domain" description="Alpha-1,4-glucan:maltose-1-phosphate maltosyltransferase" evidence="1">
    <location>
        <begin position="7"/>
        <end position="158"/>
    </location>
</feature>
<proteinExistence type="predicted"/>
<dbReference type="Pfam" id="PF11896">
    <property type="entry name" value="GlgE_dom_N_S"/>
    <property type="match status" value="1"/>
</dbReference>
<dbReference type="GO" id="GO:0016798">
    <property type="term" value="F:hydrolase activity, acting on glycosyl bonds"/>
    <property type="evidence" value="ECO:0007669"/>
    <property type="project" value="UniProtKB-KW"/>
</dbReference>
<accession>A0ABQ0JSA6</accession>
<dbReference type="Proteomes" id="UP000032309">
    <property type="component" value="Unassembled WGS sequence"/>
</dbReference>
<dbReference type="InterPro" id="IPR013783">
    <property type="entry name" value="Ig-like_fold"/>
</dbReference>
<keyword evidence="2" id="KW-0326">Glycosidase</keyword>
<dbReference type="Gene3D" id="1.20.58.80">
    <property type="entry name" value="Phosphotransferase system, lactose/cellobiose-type IIA subunit"/>
    <property type="match status" value="1"/>
</dbReference>
<protein>
    <submittedName>
        <fullName evidence="2">Glycosidases</fullName>
    </submittedName>
</protein>
<keyword evidence="3" id="KW-1185">Reference proteome</keyword>
<keyword evidence="2" id="KW-0378">Hydrolase</keyword>
<dbReference type="InterPro" id="IPR021828">
    <property type="entry name" value="GlgE_dom_N/S"/>
</dbReference>
<dbReference type="Gene3D" id="2.60.40.10">
    <property type="entry name" value="Immunoglobulins"/>
    <property type="match status" value="1"/>
</dbReference>
<reference evidence="3" key="1">
    <citation type="journal article" date="2015" name="Genome Announc.">
        <title>Draft Genome Sequence of an Anaerobic Ammonium-Oxidizing Bacterium, "Candidatus Brocadia sinica".</title>
        <authorList>
            <person name="Oshiki M."/>
            <person name="Shinyako-Hata K."/>
            <person name="Satoh H."/>
            <person name="Okabe S."/>
        </authorList>
    </citation>
    <scope>NUCLEOTIDE SEQUENCE [LARGE SCALE GENOMIC DNA]</scope>
    <source>
        <strain evidence="3">JPN1</strain>
    </source>
</reference>
<comment type="caution">
    <text evidence="2">The sequence shown here is derived from an EMBL/GenBank/DDBJ whole genome shotgun (WGS) entry which is preliminary data.</text>
</comment>
<organism evidence="2 3">
    <name type="scientific">Candidatus Brocadia sinica JPN1</name>
    <dbReference type="NCBI Taxonomy" id="1197129"/>
    <lineage>
        <taxon>Bacteria</taxon>
        <taxon>Pseudomonadati</taxon>
        <taxon>Planctomycetota</taxon>
        <taxon>Candidatus Brocadiia</taxon>
        <taxon>Candidatus Brocadiales</taxon>
        <taxon>Candidatus Brocadiaceae</taxon>
        <taxon>Candidatus Brocadia</taxon>
    </lineage>
</organism>
<dbReference type="EMBL" id="BAFN01000001">
    <property type="protein sequence ID" value="GAN31606.1"/>
    <property type="molecule type" value="Genomic_DNA"/>
</dbReference>